<dbReference type="GO" id="GO:0005829">
    <property type="term" value="C:cytosol"/>
    <property type="evidence" value="ECO:0007669"/>
    <property type="project" value="TreeGrafter"/>
</dbReference>
<dbReference type="SUPFAM" id="SSF48452">
    <property type="entry name" value="TPR-like"/>
    <property type="match status" value="1"/>
</dbReference>
<dbReference type="GO" id="GO:0003700">
    <property type="term" value="F:DNA-binding transcription factor activity"/>
    <property type="evidence" value="ECO:0007669"/>
    <property type="project" value="TreeGrafter"/>
</dbReference>
<dbReference type="Pfam" id="PF01381">
    <property type="entry name" value="HTH_3"/>
    <property type="match status" value="1"/>
</dbReference>
<dbReference type="RefSeq" id="WP_004899498.1">
    <property type="nucleotide sequence ID" value="NZ_BJJW01000010.1"/>
</dbReference>
<organism evidence="2 3">
    <name type="scientific">Leuconostoc citreum</name>
    <dbReference type="NCBI Taxonomy" id="33964"/>
    <lineage>
        <taxon>Bacteria</taxon>
        <taxon>Bacillati</taxon>
        <taxon>Bacillota</taxon>
        <taxon>Bacilli</taxon>
        <taxon>Lactobacillales</taxon>
        <taxon>Lactobacillaceae</taxon>
        <taxon>Leuconostoc</taxon>
    </lineage>
</organism>
<dbReference type="InterPro" id="IPR050807">
    <property type="entry name" value="TransReg_Diox_bact_type"/>
</dbReference>
<evidence type="ECO:0000256" key="1">
    <source>
        <dbReference type="ARBA" id="ARBA00023125"/>
    </source>
</evidence>
<dbReference type="Proteomes" id="UP000323274">
    <property type="component" value="Unassembled WGS sequence"/>
</dbReference>
<comment type="caution">
    <text evidence="2">The sequence shown here is derived from an EMBL/GenBank/DDBJ whole genome shotgun (WGS) entry which is preliminary data.</text>
</comment>
<dbReference type="AlphaFoldDB" id="A0A5A5U053"/>
<sequence>MVKNNRNDSFDGKAIRAARKKMHLSQVELAEGITTQATISLVENQNRVPNADVLLAILDRLNLDISEFVSGDFLTQKAKELLGKVVLEMKHDALSEFAEFEKALSQNAPTLQAYYILKAADACHNKKDFAEVVHYADLAVDTRTPSLGDFYTFYAYRQMGTNYYLQGDIEAAKEKFEYAFELEPNLLTAGDMEFHGALQGRQYYAEFLIAQNELDKAADLLTEGLEILRKRVDLFWVPDLSELLAQVEEKRGNHEAAQKQIHYAHVAAYLSNCQKAEARLAQLDTIKF</sequence>
<dbReference type="Gene3D" id="1.25.40.10">
    <property type="entry name" value="Tetratricopeptide repeat domain"/>
    <property type="match status" value="2"/>
</dbReference>
<dbReference type="SUPFAM" id="SSF47413">
    <property type="entry name" value="lambda repressor-like DNA-binding domains"/>
    <property type="match status" value="1"/>
</dbReference>
<dbReference type="OMA" id="ENQNRVP"/>
<dbReference type="EMBL" id="BJJW01000010">
    <property type="protein sequence ID" value="GDZ84451.1"/>
    <property type="molecule type" value="Genomic_DNA"/>
</dbReference>
<dbReference type="InterPro" id="IPR011990">
    <property type="entry name" value="TPR-like_helical_dom_sf"/>
</dbReference>
<keyword evidence="1" id="KW-0238">DNA-binding</keyword>
<proteinExistence type="predicted"/>
<reference evidence="2 3" key="1">
    <citation type="submission" date="2019-04" db="EMBL/GenBank/DDBJ databases">
        <title>A pseudo-fructophilic Leuconostoc citreum strain F192-5 isolated from peel of satsuma mandarin: the first report for isolation and characterization of strain-dependent fructophilic-like characteristics.</title>
        <authorList>
            <person name="Maeno S."/>
            <person name="Tanizawa Y."/>
            <person name="Kajikawa A."/>
            <person name="Kanesaki Y."/>
            <person name="Kubota E."/>
            <person name="Arita M."/>
            <person name="Leon D."/>
            <person name="Endo A."/>
        </authorList>
    </citation>
    <scope>NUCLEOTIDE SEQUENCE [LARGE SCALE GENOMIC DNA]</scope>
    <source>
        <strain evidence="2 3">F192-5</strain>
    </source>
</reference>
<dbReference type="SMART" id="SM00530">
    <property type="entry name" value="HTH_XRE"/>
    <property type="match status" value="1"/>
</dbReference>
<evidence type="ECO:0000313" key="3">
    <source>
        <dbReference type="Proteomes" id="UP000323274"/>
    </source>
</evidence>
<name>A0A5A5U053_LEUCI</name>
<dbReference type="Gene3D" id="1.10.260.40">
    <property type="entry name" value="lambda repressor-like DNA-binding domains"/>
    <property type="match status" value="1"/>
</dbReference>
<dbReference type="InterPro" id="IPR010982">
    <property type="entry name" value="Lambda_DNA-bd_dom_sf"/>
</dbReference>
<accession>A0A5A5U053</accession>
<dbReference type="PANTHER" id="PTHR46797">
    <property type="entry name" value="HTH-TYPE TRANSCRIPTIONAL REGULATOR"/>
    <property type="match status" value="1"/>
</dbReference>
<dbReference type="GO" id="GO:0003677">
    <property type="term" value="F:DNA binding"/>
    <property type="evidence" value="ECO:0007669"/>
    <property type="project" value="UniProtKB-KW"/>
</dbReference>
<dbReference type="CDD" id="cd00093">
    <property type="entry name" value="HTH_XRE"/>
    <property type="match status" value="1"/>
</dbReference>
<gene>
    <name evidence="2" type="ORF">LCIT_16930</name>
</gene>
<dbReference type="PROSITE" id="PS50005">
    <property type="entry name" value="TPR"/>
    <property type="match status" value="1"/>
</dbReference>
<dbReference type="InterPro" id="IPR019734">
    <property type="entry name" value="TPR_rpt"/>
</dbReference>
<dbReference type="PROSITE" id="PS50943">
    <property type="entry name" value="HTH_CROC1"/>
    <property type="match status" value="1"/>
</dbReference>
<dbReference type="PANTHER" id="PTHR46797:SF1">
    <property type="entry name" value="METHYLPHOSPHONATE SYNTHASE"/>
    <property type="match status" value="1"/>
</dbReference>
<dbReference type="GeneID" id="61102873"/>
<protein>
    <submittedName>
        <fullName evidence="2">Transcriptional regulator</fullName>
    </submittedName>
</protein>
<evidence type="ECO:0000313" key="2">
    <source>
        <dbReference type="EMBL" id="GDZ84451.1"/>
    </source>
</evidence>
<dbReference type="InterPro" id="IPR001387">
    <property type="entry name" value="Cro/C1-type_HTH"/>
</dbReference>